<evidence type="ECO:0000256" key="2">
    <source>
        <dbReference type="ARBA" id="ARBA00022694"/>
    </source>
</evidence>
<dbReference type="GeneID" id="140496387"/>
<comment type="function">
    <text evidence="3">Plays a central role in 2-thiolation of mcm(5)S(2)U at tRNA wobble positions of tRNA(Lys), tRNA(Glu) and tRNA(Gln). May act by forming a heterodimer with CTU1/ATPBD3 that ligates sulfur from thiocarboxylated URM1 onto the uridine of tRNAs at wobble position.</text>
</comment>
<dbReference type="Gene3D" id="3.40.50.620">
    <property type="entry name" value="HUPs"/>
    <property type="match status" value="1"/>
</dbReference>
<name>A0A401SBB7_CHIPU</name>
<dbReference type="PANTHER" id="PTHR20882">
    <property type="entry name" value="CYTOPLASMIC TRNA 2-THIOLATION PROTEIN 2"/>
    <property type="match status" value="1"/>
</dbReference>
<dbReference type="InterPro" id="IPR014729">
    <property type="entry name" value="Rossmann-like_a/b/a_fold"/>
</dbReference>
<accession>A0A401SBB7</accession>
<dbReference type="GO" id="GO:0016779">
    <property type="term" value="F:nucleotidyltransferase activity"/>
    <property type="evidence" value="ECO:0007669"/>
    <property type="project" value="UniProtKB-UniRule"/>
</dbReference>
<dbReference type="RefSeq" id="XP_072452149.1">
    <property type="nucleotide sequence ID" value="XM_072596048.1"/>
</dbReference>
<dbReference type="OrthoDB" id="25129at2759"/>
<dbReference type="UniPathway" id="UPA00988"/>
<dbReference type="GO" id="GO:0000049">
    <property type="term" value="F:tRNA binding"/>
    <property type="evidence" value="ECO:0007669"/>
    <property type="project" value="InterPro"/>
</dbReference>
<dbReference type="EMBL" id="BEZZ01000174">
    <property type="protein sequence ID" value="GCC27701.1"/>
    <property type="molecule type" value="Genomic_DNA"/>
</dbReference>
<evidence type="ECO:0000256" key="3">
    <source>
        <dbReference type="HAMAP-Rule" id="MF_03054"/>
    </source>
</evidence>
<dbReference type="GO" id="GO:0016783">
    <property type="term" value="F:sulfurtransferase activity"/>
    <property type="evidence" value="ECO:0007669"/>
    <property type="project" value="TreeGrafter"/>
</dbReference>
<organism evidence="4 5">
    <name type="scientific">Chiloscyllium punctatum</name>
    <name type="common">Brownbanded bambooshark</name>
    <name type="synonym">Hemiscyllium punctatum</name>
    <dbReference type="NCBI Taxonomy" id="137246"/>
    <lineage>
        <taxon>Eukaryota</taxon>
        <taxon>Metazoa</taxon>
        <taxon>Chordata</taxon>
        <taxon>Craniata</taxon>
        <taxon>Vertebrata</taxon>
        <taxon>Chondrichthyes</taxon>
        <taxon>Elasmobranchii</taxon>
        <taxon>Galeomorphii</taxon>
        <taxon>Galeoidea</taxon>
        <taxon>Orectolobiformes</taxon>
        <taxon>Hemiscylliidae</taxon>
        <taxon>Chiloscyllium</taxon>
    </lineage>
</organism>
<dbReference type="InterPro" id="IPR019407">
    <property type="entry name" value="CTU2"/>
</dbReference>
<dbReference type="Proteomes" id="UP000287033">
    <property type="component" value="Unassembled WGS sequence"/>
</dbReference>
<dbReference type="HAMAP" id="MF_03054">
    <property type="entry name" value="CTU2"/>
    <property type="match status" value="1"/>
</dbReference>
<dbReference type="GO" id="GO:0002143">
    <property type="term" value="P:tRNA wobble position uridine thiolation"/>
    <property type="evidence" value="ECO:0007669"/>
    <property type="project" value="TreeGrafter"/>
</dbReference>
<reference evidence="4 5" key="1">
    <citation type="journal article" date="2018" name="Nat. Ecol. Evol.">
        <title>Shark genomes provide insights into elasmobranch evolution and the origin of vertebrates.</title>
        <authorList>
            <person name="Hara Y"/>
            <person name="Yamaguchi K"/>
            <person name="Onimaru K"/>
            <person name="Kadota M"/>
            <person name="Koyanagi M"/>
            <person name="Keeley SD"/>
            <person name="Tatsumi K"/>
            <person name="Tanaka K"/>
            <person name="Motone F"/>
            <person name="Kageyama Y"/>
            <person name="Nozu R"/>
            <person name="Adachi N"/>
            <person name="Nishimura O"/>
            <person name="Nakagawa R"/>
            <person name="Tanegashima C"/>
            <person name="Kiyatake I"/>
            <person name="Matsumoto R"/>
            <person name="Murakumo K"/>
            <person name="Nishida K"/>
            <person name="Terakita A"/>
            <person name="Kuratani S"/>
            <person name="Sato K"/>
            <person name="Hyodo S Kuraku.S."/>
        </authorList>
    </citation>
    <scope>NUCLEOTIDE SEQUENCE [LARGE SCALE GENOMIC DNA]</scope>
</reference>
<dbReference type="Pfam" id="PF10288">
    <property type="entry name" value="CTU2"/>
    <property type="match status" value="1"/>
</dbReference>
<comment type="subcellular location">
    <subcellularLocation>
        <location evidence="3">Cytoplasm</location>
    </subcellularLocation>
</comment>
<evidence type="ECO:0000313" key="4">
    <source>
        <dbReference type="EMBL" id="GCC27701.1"/>
    </source>
</evidence>
<comment type="pathway">
    <text evidence="3">tRNA modification; 5-methoxycarbonylmethyl-2-thiouridine-tRNA biosynthesis.</text>
</comment>
<dbReference type="SUPFAM" id="SSF52402">
    <property type="entry name" value="Adenine nucleotide alpha hydrolases-like"/>
    <property type="match status" value="1"/>
</dbReference>
<dbReference type="STRING" id="137246.A0A401SBB7"/>
<dbReference type="PANTHER" id="PTHR20882:SF14">
    <property type="entry name" value="CYTOPLASMIC TRNA 2-THIOLATION PROTEIN 2"/>
    <property type="match status" value="1"/>
</dbReference>
<protein>
    <recommendedName>
        <fullName evidence="3">Cytoplasmic tRNA 2-thiolation protein 2</fullName>
    </recommendedName>
</protein>
<evidence type="ECO:0000313" key="5">
    <source>
        <dbReference type="Proteomes" id="UP000287033"/>
    </source>
</evidence>
<keyword evidence="2 3" id="KW-0819">tRNA processing</keyword>
<dbReference type="OMA" id="KQRKQMM"/>
<gene>
    <name evidence="3" type="primary">CTU2</name>
    <name evidence="3" type="synonym">NCS2</name>
    <name evidence="4" type="ORF">chiPu_0006127</name>
</gene>
<evidence type="ECO:0000256" key="1">
    <source>
        <dbReference type="ARBA" id="ARBA00022490"/>
    </source>
</evidence>
<proteinExistence type="inferred from homology"/>
<comment type="caution">
    <text evidence="4">The sequence shown here is derived from an EMBL/GenBank/DDBJ whole genome shotgun (WGS) entry which is preliminary data.</text>
</comment>
<keyword evidence="5" id="KW-1185">Reference proteome</keyword>
<dbReference type="GO" id="GO:0032447">
    <property type="term" value="P:protein urmylation"/>
    <property type="evidence" value="ECO:0007669"/>
    <property type="project" value="UniProtKB-UniRule"/>
</dbReference>
<dbReference type="GO" id="GO:0005829">
    <property type="term" value="C:cytosol"/>
    <property type="evidence" value="ECO:0007669"/>
    <property type="project" value="TreeGrafter"/>
</dbReference>
<dbReference type="AlphaFoldDB" id="A0A401SBB7"/>
<sequence>MCEAEQDDTEQPLLRAEAIAASVAQKCMKCQDNSAVLVIRVGDAFCKSCFKEYFVHKFRAMLGKTRLIFPGEQVLLALSGGPTSSAMLCQVQEGLSREAPKKLRFCPGIVHIDEGAVCGRSLEERRATLTQLEAIFQSSGFPYHIVYLEEVFKLPNSMLQSVSSSPASHYGENYKEAVDGFLQKQRETLTQIEQTPTVVEQLNVTDTEEQVQTKLAQLHICDLFGKENTGYTFTEASTSGKWPFNLTQTEAIKELFSSIKTLTAKEELLQTLRHHLLLYTARIKGYTKIMMGDSCTRLAVKLLTNISLGRGASLAIDTGFSDNRYGDIMIVRPMREYSSKEIAFYNKLFDVPNIFTPALDTKANDKASIHRLTESFVNKLQSDFPSTVSTVYRTSEKLNTVSSDFNCGAEQIDKCLLCLCAMDTKVEKASAFHATLISEKLSLKQNPDQMLVKEVTEPSCCGDDGVEEKGKCCGAHSEAFCSTDSNRTTDLLSMLCYSCRLTVKDMVSLDLLPQYVLSEAERRKRRAQVREQIQEFLLAPEEEVDTTSS</sequence>
<comment type="similarity">
    <text evidence="3">Belongs to the CTU2/NCS2 family.</text>
</comment>
<keyword evidence="1 3" id="KW-0963">Cytoplasm</keyword>